<keyword evidence="2 5" id="KW-0808">Transferase</keyword>
<dbReference type="STRING" id="479433.Caci_6880"/>
<reference evidence="5 6" key="1">
    <citation type="journal article" date="2009" name="Stand. Genomic Sci.">
        <title>Complete genome sequence of Catenulispora acidiphila type strain (ID 139908).</title>
        <authorList>
            <person name="Copeland A."/>
            <person name="Lapidus A."/>
            <person name="Glavina Del Rio T."/>
            <person name="Nolan M."/>
            <person name="Lucas S."/>
            <person name="Chen F."/>
            <person name="Tice H."/>
            <person name="Cheng J.F."/>
            <person name="Bruce D."/>
            <person name="Goodwin L."/>
            <person name="Pitluck S."/>
            <person name="Mikhailova N."/>
            <person name="Pati A."/>
            <person name="Ivanova N."/>
            <person name="Mavromatis K."/>
            <person name="Chen A."/>
            <person name="Palaniappan K."/>
            <person name="Chain P."/>
            <person name="Land M."/>
            <person name="Hauser L."/>
            <person name="Chang Y.J."/>
            <person name="Jeffries C.D."/>
            <person name="Chertkov O."/>
            <person name="Brettin T."/>
            <person name="Detter J.C."/>
            <person name="Han C."/>
            <person name="Ali Z."/>
            <person name="Tindall B.J."/>
            <person name="Goker M."/>
            <person name="Bristow J."/>
            <person name="Eisen J.A."/>
            <person name="Markowitz V."/>
            <person name="Hugenholtz P."/>
            <person name="Kyrpides N.C."/>
            <person name="Klenk H.P."/>
        </authorList>
    </citation>
    <scope>NUCLEOTIDE SEQUENCE [LARGE SCALE GENOMIC DNA]</scope>
    <source>
        <strain evidence="6">DSM 44928 / JCM 14897 / NBRC 102108 / NRRL B-24433 / ID139908</strain>
    </source>
</reference>
<dbReference type="HOGENOM" id="CLU_069129_2_0_11"/>
<dbReference type="GO" id="GO:0032259">
    <property type="term" value="P:methylation"/>
    <property type="evidence" value="ECO:0007669"/>
    <property type="project" value="UniProtKB-KW"/>
</dbReference>
<keyword evidence="3" id="KW-0949">S-adenosyl-L-methionine</keyword>
<protein>
    <submittedName>
        <fullName evidence="5">Methyltransferase type 12</fullName>
    </submittedName>
</protein>
<sequence>MTDSCKVEALEEASLLYREPALYAEMADAEAVDTAAAIVALADRHGPAGADSLLDVGCGTGAVLEQLACKYSKSAGVDLLPGMIEISRERRPQLETYVGDMRTIRLGRSFEVVTCIGNALAYLTAPDDIEAAFATFAGHCVPGGVLVIRTLTAFPPLDRSRTSRTRVSGRSANVTTTYTRDPAAEVLILTRHWDFEDREPATDVIRRRVLTIGEQESFAAAAGFTLVRPRDEDEDMTIFIRDDAGDLRSGVADD</sequence>
<gene>
    <name evidence="5" type="ordered locus">Caci_6880</name>
</gene>
<evidence type="ECO:0000313" key="6">
    <source>
        <dbReference type="Proteomes" id="UP000000851"/>
    </source>
</evidence>
<dbReference type="PANTHER" id="PTHR43464:SF19">
    <property type="entry name" value="UBIQUINONE BIOSYNTHESIS O-METHYLTRANSFERASE, MITOCHONDRIAL"/>
    <property type="match status" value="1"/>
</dbReference>
<dbReference type="Gene3D" id="3.40.50.150">
    <property type="entry name" value="Vaccinia Virus protein VP39"/>
    <property type="match status" value="1"/>
</dbReference>
<dbReference type="SUPFAM" id="SSF53335">
    <property type="entry name" value="S-adenosyl-L-methionine-dependent methyltransferases"/>
    <property type="match status" value="1"/>
</dbReference>
<dbReference type="InterPro" id="IPR041698">
    <property type="entry name" value="Methyltransf_25"/>
</dbReference>
<dbReference type="PANTHER" id="PTHR43464">
    <property type="entry name" value="METHYLTRANSFERASE"/>
    <property type="match status" value="1"/>
</dbReference>
<keyword evidence="1 5" id="KW-0489">Methyltransferase</keyword>
<dbReference type="Proteomes" id="UP000000851">
    <property type="component" value="Chromosome"/>
</dbReference>
<proteinExistence type="predicted"/>
<dbReference type="InParanoid" id="C7Q3F3"/>
<evidence type="ECO:0000313" key="5">
    <source>
        <dbReference type="EMBL" id="ACU75718.1"/>
    </source>
</evidence>
<dbReference type="Pfam" id="PF13649">
    <property type="entry name" value="Methyltransf_25"/>
    <property type="match status" value="1"/>
</dbReference>
<evidence type="ECO:0000256" key="3">
    <source>
        <dbReference type="ARBA" id="ARBA00022691"/>
    </source>
</evidence>
<feature type="domain" description="Methyltransferase" evidence="4">
    <location>
        <begin position="54"/>
        <end position="144"/>
    </location>
</feature>
<evidence type="ECO:0000259" key="4">
    <source>
        <dbReference type="Pfam" id="PF13649"/>
    </source>
</evidence>
<dbReference type="AlphaFoldDB" id="C7Q3F3"/>
<dbReference type="EMBL" id="CP001700">
    <property type="protein sequence ID" value="ACU75718.1"/>
    <property type="molecule type" value="Genomic_DNA"/>
</dbReference>
<dbReference type="Gene3D" id="2.20.130.10">
    <property type="entry name" value="CAC2371-like domains"/>
    <property type="match status" value="1"/>
</dbReference>
<name>C7Q3F3_CATAD</name>
<organism evidence="5 6">
    <name type="scientific">Catenulispora acidiphila (strain DSM 44928 / JCM 14897 / NBRC 102108 / NRRL B-24433 / ID139908)</name>
    <dbReference type="NCBI Taxonomy" id="479433"/>
    <lineage>
        <taxon>Bacteria</taxon>
        <taxon>Bacillati</taxon>
        <taxon>Actinomycetota</taxon>
        <taxon>Actinomycetes</taxon>
        <taxon>Catenulisporales</taxon>
        <taxon>Catenulisporaceae</taxon>
        <taxon>Catenulispora</taxon>
    </lineage>
</organism>
<accession>C7Q3F3</accession>
<keyword evidence="6" id="KW-1185">Reference proteome</keyword>
<evidence type="ECO:0000256" key="1">
    <source>
        <dbReference type="ARBA" id="ARBA00022603"/>
    </source>
</evidence>
<dbReference type="KEGG" id="cai:Caci_6880"/>
<dbReference type="InterPro" id="IPR029063">
    <property type="entry name" value="SAM-dependent_MTases_sf"/>
</dbReference>
<dbReference type="GO" id="GO:0008168">
    <property type="term" value="F:methyltransferase activity"/>
    <property type="evidence" value="ECO:0007669"/>
    <property type="project" value="UniProtKB-KW"/>
</dbReference>
<dbReference type="eggNOG" id="COG0500">
    <property type="taxonomic scope" value="Bacteria"/>
</dbReference>
<evidence type="ECO:0000256" key="2">
    <source>
        <dbReference type="ARBA" id="ARBA00022679"/>
    </source>
</evidence>
<dbReference type="CDD" id="cd02440">
    <property type="entry name" value="AdoMet_MTases"/>
    <property type="match status" value="1"/>
</dbReference>